<proteinExistence type="inferred from homology"/>
<feature type="transmembrane region" description="Helical" evidence="15">
    <location>
        <begin position="330"/>
        <end position="351"/>
    </location>
</feature>
<comment type="subcellular location">
    <subcellularLocation>
        <location evidence="1">Cell membrane</location>
        <topology evidence="1">Multi-pass membrane protein</topology>
    </subcellularLocation>
</comment>
<dbReference type="PROSITE" id="PS00154">
    <property type="entry name" value="ATPASE_E1_E2"/>
    <property type="match status" value="1"/>
</dbReference>
<name>A0A5B8FHX0_9RHOB</name>
<gene>
    <name evidence="17" type="primary">cadA</name>
    <name evidence="17" type="ORF">FDP22_13445</name>
</gene>
<dbReference type="EMBL" id="CP040818">
    <property type="protein sequence ID" value="QDL92697.1"/>
    <property type="molecule type" value="Genomic_DNA"/>
</dbReference>
<dbReference type="GO" id="GO:0043682">
    <property type="term" value="F:P-type divalent copper transporter activity"/>
    <property type="evidence" value="ECO:0007669"/>
    <property type="project" value="TreeGrafter"/>
</dbReference>
<keyword evidence="9 15" id="KW-0067">ATP-binding</keyword>
<comment type="similarity">
    <text evidence="2 15">Belongs to the cation transport ATPase (P-type) (TC 3.A.3) family. Type IB subfamily.</text>
</comment>
<feature type="transmembrane region" description="Helical" evidence="15">
    <location>
        <begin position="298"/>
        <end position="318"/>
    </location>
</feature>
<dbReference type="PRINTS" id="PR00943">
    <property type="entry name" value="CUATPASE"/>
</dbReference>
<feature type="domain" description="HMA" evidence="16">
    <location>
        <begin position="213"/>
        <end position="279"/>
    </location>
</feature>
<keyword evidence="3" id="KW-0813">Transport</keyword>
<dbReference type="InterPro" id="IPR008250">
    <property type="entry name" value="ATPase_P-typ_transduc_dom_A_sf"/>
</dbReference>
<evidence type="ECO:0000256" key="12">
    <source>
        <dbReference type="ARBA" id="ARBA00022989"/>
    </source>
</evidence>
<evidence type="ECO:0000256" key="14">
    <source>
        <dbReference type="ARBA" id="ARBA00023136"/>
    </source>
</evidence>
<evidence type="ECO:0000256" key="5">
    <source>
        <dbReference type="ARBA" id="ARBA00022553"/>
    </source>
</evidence>
<protein>
    <submittedName>
        <fullName evidence="17">Cadmium-translocating P-type ATPase</fullName>
        <ecNumber evidence="17">3.6.3.3</ecNumber>
    </submittedName>
</protein>
<reference evidence="17 18" key="1">
    <citation type="submission" date="2019-06" db="EMBL/GenBank/DDBJ databases">
        <title>Genome sequence of Rhodobacteraceae bacterium D4M1.</title>
        <authorList>
            <person name="Cao J."/>
        </authorList>
    </citation>
    <scope>NUCLEOTIDE SEQUENCE [LARGE SCALE GENOMIC DNA]</scope>
    <source>
        <strain evidence="17 18">D4M1</strain>
    </source>
</reference>
<dbReference type="Pfam" id="PF00122">
    <property type="entry name" value="E1-E2_ATPase"/>
    <property type="match status" value="1"/>
</dbReference>
<dbReference type="Gene3D" id="3.40.1110.10">
    <property type="entry name" value="Calcium-transporting ATPase, cytoplasmic domain N"/>
    <property type="match status" value="1"/>
</dbReference>
<dbReference type="SUPFAM" id="SSF81653">
    <property type="entry name" value="Calcium ATPase, transduction domain A"/>
    <property type="match status" value="1"/>
</dbReference>
<feature type="transmembrane region" description="Helical" evidence="15">
    <location>
        <begin position="864"/>
        <end position="884"/>
    </location>
</feature>
<keyword evidence="17" id="KW-0378">Hydrolase</keyword>
<dbReference type="InterPro" id="IPR027256">
    <property type="entry name" value="P-typ_ATPase_IB"/>
</dbReference>
<dbReference type="InterPro" id="IPR001757">
    <property type="entry name" value="P_typ_ATPase"/>
</dbReference>
<dbReference type="Gene3D" id="2.70.150.10">
    <property type="entry name" value="Calcium-transporting ATPase, cytoplasmic transduction domain A"/>
    <property type="match status" value="1"/>
</dbReference>
<dbReference type="CDD" id="cd00371">
    <property type="entry name" value="HMA"/>
    <property type="match status" value="1"/>
</dbReference>
<dbReference type="PRINTS" id="PR00119">
    <property type="entry name" value="CATATPASE"/>
</dbReference>
<dbReference type="Gene3D" id="3.40.50.1000">
    <property type="entry name" value="HAD superfamily/HAD-like"/>
    <property type="match status" value="1"/>
</dbReference>
<evidence type="ECO:0000256" key="6">
    <source>
        <dbReference type="ARBA" id="ARBA00022692"/>
    </source>
</evidence>
<dbReference type="SUPFAM" id="SSF81665">
    <property type="entry name" value="Calcium ATPase, transmembrane domain M"/>
    <property type="match status" value="1"/>
</dbReference>
<keyword evidence="8 15" id="KW-0547">Nucleotide-binding</keyword>
<dbReference type="KEGG" id="ppru:FDP22_13445"/>
<evidence type="ECO:0000256" key="2">
    <source>
        <dbReference type="ARBA" id="ARBA00006024"/>
    </source>
</evidence>
<dbReference type="NCBIfam" id="TIGR01525">
    <property type="entry name" value="ATPase-IB_hvy"/>
    <property type="match status" value="1"/>
</dbReference>
<dbReference type="InterPro" id="IPR059000">
    <property type="entry name" value="ATPase_P-type_domA"/>
</dbReference>
<evidence type="ECO:0000313" key="18">
    <source>
        <dbReference type="Proteomes" id="UP000305888"/>
    </source>
</evidence>
<dbReference type="Proteomes" id="UP000305888">
    <property type="component" value="Chromosome"/>
</dbReference>
<dbReference type="NCBIfam" id="TIGR01512">
    <property type="entry name" value="ATPase-IB2_Cd"/>
    <property type="match status" value="1"/>
</dbReference>
<evidence type="ECO:0000256" key="7">
    <source>
        <dbReference type="ARBA" id="ARBA00022723"/>
    </source>
</evidence>
<evidence type="ECO:0000256" key="15">
    <source>
        <dbReference type="RuleBase" id="RU362081"/>
    </source>
</evidence>
<dbReference type="PROSITE" id="PS01229">
    <property type="entry name" value="COF_2"/>
    <property type="match status" value="1"/>
</dbReference>
<feature type="transmembrane region" description="Helical" evidence="15">
    <location>
        <begin position="573"/>
        <end position="595"/>
    </location>
</feature>
<dbReference type="InterPro" id="IPR018303">
    <property type="entry name" value="ATPase_P-typ_P_site"/>
</dbReference>
<feature type="transmembrane region" description="Helical" evidence="15">
    <location>
        <begin position="546"/>
        <end position="567"/>
    </location>
</feature>
<dbReference type="GO" id="GO:0005886">
    <property type="term" value="C:plasma membrane"/>
    <property type="evidence" value="ECO:0007669"/>
    <property type="project" value="UniProtKB-SubCell"/>
</dbReference>
<dbReference type="InterPro" id="IPR036412">
    <property type="entry name" value="HAD-like_sf"/>
</dbReference>
<dbReference type="Pfam" id="PF00702">
    <property type="entry name" value="Hydrolase"/>
    <property type="match status" value="1"/>
</dbReference>
<dbReference type="Gene3D" id="3.30.70.100">
    <property type="match status" value="1"/>
</dbReference>
<dbReference type="GO" id="GO:0055070">
    <property type="term" value="P:copper ion homeostasis"/>
    <property type="evidence" value="ECO:0007669"/>
    <property type="project" value="TreeGrafter"/>
</dbReference>
<keyword evidence="4 15" id="KW-1003">Cell membrane</keyword>
<evidence type="ECO:0000256" key="13">
    <source>
        <dbReference type="ARBA" id="ARBA00023065"/>
    </source>
</evidence>
<dbReference type="Pfam" id="PF00403">
    <property type="entry name" value="HMA"/>
    <property type="match status" value="1"/>
</dbReference>
<keyword evidence="7 15" id="KW-0479">Metal-binding</keyword>
<dbReference type="InterPro" id="IPR006121">
    <property type="entry name" value="HMA_dom"/>
</dbReference>
<dbReference type="PROSITE" id="PS50846">
    <property type="entry name" value="HMA_2"/>
    <property type="match status" value="1"/>
</dbReference>
<dbReference type="EC" id="3.6.3.3" evidence="17"/>
<keyword evidence="13" id="KW-0406">Ion transport</keyword>
<sequence length="918" mass="94350">MRVDGIPRRCGPGCVPRRTGPSPGLSSRASGRCHAPACRTCRRSAPAGRRSARMWTDGAPYCPDVGCSRVRTCLPRGPSGRAAGICLPRTGEPCRRPACTRRCDAPVWMDGGPRRCEPGRASLRAGLPGRPSGLAGRAERHCRAGGCGSCHRPASSACARDVARQVRTGTMSTVGYEAGPAPAACCPTGAALDVARGGSAAARMARPDGKGGFTLDLLVPEAHCAACIGTIERGLGRLPGVASARLNLSLHRLSVRFDAGRIAADDILAALARLGYSARPCDSAAMGELASDARGRDLVARLGVAGFAAMNIMLLSVAVWSGADGATRDLLHWISAMIALPVVIFSGMPFHRSAWAALRAGRLNMDVPISLAILLAAGVSLSETVQGGAEAYFDASVSLTFFLLLGRVLDHHTRRAARSAAAQLATLTARTALLVTPEGRTHVHVEDLRPGDRILVARGETLPADGVVLDGVSEIDRAMVTGESVPETAGPGTPVHAGMMNLAAALTVEVRATGEATLIAEITRMVAAAEAGRNRYTRLADRAARIYAPAVHLAAAAVFLGWLATGLPVREAVMIAAAVLIVTCPCALGLAVPAVQAVVSGRLFRAAVYVKDGSALERLAEVDTVVFDKTGTLTTGRPEVLLPPLSPEQAAAARCLAEASRHPFSRALAGHVGLAALAEAAAPAAVEALAEIPGQGVEARVAGRRLRLGRAAWCGVDGGAGSEVWLTGLGAPVVFSFTDALKPDAAETISRLAARGLRVLLLSGDAPEAVAAAAAATGIPQWQARLTPADKLRALRELAASGATVAMIGDGLNDAPALAAAHVSLSPASGSDIARIAADFVIPETGLAPVMLCLDQARLARRRALENFGLAAVYNLAAVPLAALGLVDPLIAALAMSGSSILVTLNALRPGRGTGGRR</sequence>
<evidence type="ECO:0000256" key="4">
    <source>
        <dbReference type="ARBA" id="ARBA00022475"/>
    </source>
</evidence>
<keyword evidence="12 15" id="KW-1133">Transmembrane helix</keyword>
<evidence type="ECO:0000256" key="3">
    <source>
        <dbReference type="ARBA" id="ARBA00022448"/>
    </source>
</evidence>
<evidence type="ECO:0000259" key="16">
    <source>
        <dbReference type="PROSITE" id="PS50846"/>
    </source>
</evidence>
<evidence type="ECO:0000256" key="10">
    <source>
        <dbReference type="ARBA" id="ARBA00022842"/>
    </source>
</evidence>
<evidence type="ECO:0000256" key="11">
    <source>
        <dbReference type="ARBA" id="ARBA00022967"/>
    </source>
</evidence>
<keyword evidence="6 15" id="KW-0812">Transmembrane</keyword>
<dbReference type="NCBIfam" id="TIGR01494">
    <property type="entry name" value="ATPase_P-type"/>
    <property type="match status" value="2"/>
</dbReference>
<feature type="transmembrane region" description="Helical" evidence="15">
    <location>
        <begin position="391"/>
        <end position="409"/>
    </location>
</feature>
<keyword evidence="5" id="KW-0597">Phosphoprotein</keyword>
<keyword evidence="18" id="KW-1185">Reference proteome</keyword>
<feature type="transmembrane region" description="Helical" evidence="15">
    <location>
        <begin position="890"/>
        <end position="908"/>
    </location>
</feature>
<dbReference type="SUPFAM" id="SSF56784">
    <property type="entry name" value="HAD-like"/>
    <property type="match status" value="1"/>
</dbReference>
<organism evidence="17 18">
    <name type="scientific">Paroceanicella profunda</name>
    <dbReference type="NCBI Taxonomy" id="2579971"/>
    <lineage>
        <taxon>Bacteria</taxon>
        <taxon>Pseudomonadati</taxon>
        <taxon>Pseudomonadota</taxon>
        <taxon>Alphaproteobacteria</taxon>
        <taxon>Rhodobacterales</taxon>
        <taxon>Paracoccaceae</taxon>
        <taxon>Paroceanicella</taxon>
    </lineage>
</organism>
<accession>A0A5B8FHX0</accession>
<keyword evidence="11" id="KW-1278">Translocase</keyword>
<dbReference type="PANTHER" id="PTHR43520:SF5">
    <property type="entry name" value="CATION-TRANSPORTING P-TYPE ATPASE-RELATED"/>
    <property type="match status" value="1"/>
</dbReference>
<dbReference type="InterPro" id="IPR023298">
    <property type="entry name" value="ATPase_P-typ_TM_dom_sf"/>
</dbReference>
<dbReference type="OrthoDB" id="9807843at2"/>
<keyword evidence="10" id="KW-0460">Magnesium</keyword>
<evidence type="ECO:0000256" key="9">
    <source>
        <dbReference type="ARBA" id="ARBA00022840"/>
    </source>
</evidence>
<dbReference type="AlphaFoldDB" id="A0A5B8FHX0"/>
<feature type="transmembrane region" description="Helical" evidence="15">
    <location>
        <begin position="363"/>
        <end position="379"/>
    </location>
</feature>
<dbReference type="InterPro" id="IPR023214">
    <property type="entry name" value="HAD_sf"/>
</dbReference>
<dbReference type="GO" id="GO:0005507">
    <property type="term" value="F:copper ion binding"/>
    <property type="evidence" value="ECO:0007669"/>
    <property type="project" value="TreeGrafter"/>
</dbReference>
<dbReference type="InterPro" id="IPR036163">
    <property type="entry name" value="HMA_dom_sf"/>
</dbReference>
<evidence type="ECO:0000313" key="17">
    <source>
        <dbReference type="EMBL" id="QDL92697.1"/>
    </source>
</evidence>
<keyword evidence="14 15" id="KW-0472">Membrane</keyword>
<dbReference type="GO" id="GO:0016887">
    <property type="term" value="F:ATP hydrolysis activity"/>
    <property type="evidence" value="ECO:0007669"/>
    <property type="project" value="InterPro"/>
</dbReference>
<dbReference type="SUPFAM" id="SSF55008">
    <property type="entry name" value="HMA, heavy metal-associated domain"/>
    <property type="match status" value="1"/>
</dbReference>
<dbReference type="NCBIfam" id="TIGR01511">
    <property type="entry name" value="ATPase-IB1_Cu"/>
    <property type="match status" value="1"/>
</dbReference>
<evidence type="ECO:0000256" key="1">
    <source>
        <dbReference type="ARBA" id="ARBA00004651"/>
    </source>
</evidence>
<dbReference type="GO" id="GO:0005524">
    <property type="term" value="F:ATP binding"/>
    <property type="evidence" value="ECO:0007669"/>
    <property type="project" value="UniProtKB-UniRule"/>
</dbReference>
<dbReference type="InterPro" id="IPR023299">
    <property type="entry name" value="ATPase_P-typ_cyto_dom_N"/>
</dbReference>
<dbReference type="PANTHER" id="PTHR43520">
    <property type="entry name" value="ATP7, ISOFORM B"/>
    <property type="match status" value="1"/>
</dbReference>
<evidence type="ECO:0000256" key="8">
    <source>
        <dbReference type="ARBA" id="ARBA00022741"/>
    </source>
</evidence>